<dbReference type="GO" id="GO:0016747">
    <property type="term" value="F:acyltransferase activity, transferring groups other than amino-acyl groups"/>
    <property type="evidence" value="ECO:0007669"/>
    <property type="project" value="InterPro"/>
</dbReference>
<reference evidence="2 3" key="1">
    <citation type="submission" date="2015-09" db="EMBL/GenBank/DDBJ databases">
        <title>Draft genome sequence of Kouleothrix aurantiaca JCM 19913.</title>
        <authorList>
            <person name="Hemp J."/>
        </authorList>
    </citation>
    <scope>NUCLEOTIDE SEQUENCE [LARGE SCALE GENOMIC DNA]</scope>
    <source>
        <strain evidence="2 3">COM-B</strain>
    </source>
</reference>
<dbReference type="PROSITE" id="PS51186">
    <property type="entry name" value="GNAT"/>
    <property type="match status" value="1"/>
</dbReference>
<evidence type="ECO:0000259" key="1">
    <source>
        <dbReference type="PROSITE" id="PS51186"/>
    </source>
</evidence>
<evidence type="ECO:0000313" key="2">
    <source>
        <dbReference type="EMBL" id="KPV48733.1"/>
    </source>
</evidence>
<organism evidence="2 3">
    <name type="scientific">Kouleothrix aurantiaca</name>
    <dbReference type="NCBI Taxonomy" id="186479"/>
    <lineage>
        <taxon>Bacteria</taxon>
        <taxon>Bacillati</taxon>
        <taxon>Chloroflexota</taxon>
        <taxon>Chloroflexia</taxon>
        <taxon>Chloroflexales</taxon>
        <taxon>Roseiflexineae</taxon>
        <taxon>Roseiflexaceae</taxon>
        <taxon>Kouleothrix</taxon>
    </lineage>
</organism>
<dbReference type="InterPro" id="IPR000182">
    <property type="entry name" value="GNAT_dom"/>
</dbReference>
<name>A0A0N8PR24_9CHLR</name>
<dbReference type="Pfam" id="PF13302">
    <property type="entry name" value="Acetyltransf_3"/>
    <property type="match status" value="1"/>
</dbReference>
<dbReference type="Proteomes" id="UP000050509">
    <property type="component" value="Unassembled WGS sequence"/>
</dbReference>
<dbReference type="SUPFAM" id="SSF55729">
    <property type="entry name" value="Acyl-CoA N-acyltransferases (Nat)"/>
    <property type="match status" value="1"/>
</dbReference>
<accession>A0A0N8PR24</accession>
<dbReference type="Gene3D" id="3.40.630.30">
    <property type="match status" value="1"/>
</dbReference>
<dbReference type="AlphaFoldDB" id="A0A0N8PR24"/>
<dbReference type="PANTHER" id="PTHR43415">
    <property type="entry name" value="SPERMIDINE N(1)-ACETYLTRANSFERASE"/>
    <property type="match status" value="1"/>
</dbReference>
<dbReference type="PANTHER" id="PTHR43415:SF3">
    <property type="entry name" value="GNAT-FAMILY ACETYLTRANSFERASE"/>
    <property type="match status" value="1"/>
</dbReference>
<dbReference type="EMBL" id="LJCR01002438">
    <property type="protein sequence ID" value="KPV48733.1"/>
    <property type="molecule type" value="Genomic_DNA"/>
</dbReference>
<sequence length="111" mass="12797">DGVVIGNCGLHHSHRRNSSTQFGIAIHHPDYLGKGYGPDAIRVLLRWAFTIQNWRRVGLTTLGNNERALRAYRKLGFVEEGRLREEAFFGGEYVDVVQMGMLRDEWKARQR</sequence>
<protein>
    <recommendedName>
        <fullName evidence="1">N-acetyltransferase domain-containing protein</fullName>
    </recommendedName>
</protein>
<feature type="non-terminal residue" evidence="2">
    <location>
        <position position="1"/>
    </location>
</feature>
<evidence type="ECO:0000313" key="3">
    <source>
        <dbReference type="Proteomes" id="UP000050509"/>
    </source>
</evidence>
<proteinExistence type="predicted"/>
<gene>
    <name evidence="2" type="ORF">SE17_36485</name>
</gene>
<dbReference type="InterPro" id="IPR016181">
    <property type="entry name" value="Acyl_CoA_acyltransferase"/>
</dbReference>
<comment type="caution">
    <text evidence="2">The sequence shown here is derived from an EMBL/GenBank/DDBJ whole genome shotgun (WGS) entry which is preliminary data.</text>
</comment>
<feature type="domain" description="N-acetyltransferase" evidence="1">
    <location>
        <begin position="1"/>
        <end position="104"/>
    </location>
</feature>
<keyword evidence="3" id="KW-1185">Reference proteome</keyword>